<evidence type="ECO:0000256" key="1">
    <source>
        <dbReference type="ARBA" id="ARBA00006750"/>
    </source>
</evidence>
<evidence type="ECO:0000256" key="5">
    <source>
        <dbReference type="PROSITE-ProRule" id="PRU00703"/>
    </source>
</evidence>
<dbReference type="EMBL" id="JBGFUD010002314">
    <property type="protein sequence ID" value="MFH4977454.1"/>
    <property type="molecule type" value="Genomic_DNA"/>
</dbReference>
<keyword evidence="3 5" id="KW-0129">CBS domain</keyword>
<dbReference type="InterPro" id="IPR050511">
    <property type="entry name" value="AMPK_gamma/SDS23_families"/>
</dbReference>
<dbReference type="Gene3D" id="3.10.580.10">
    <property type="entry name" value="CBS-domain"/>
    <property type="match status" value="1"/>
</dbReference>
<reference evidence="7 8" key="1">
    <citation type="submission" date="2024-08" db="EMBL/GenBank/DDBJ databases">
        <title>Gnathostoma spinigerum genome.</title>
        <authorList>
            <person name="Gonzalez-Bertolin B."/>
            <person name="Monzon S."/>
            <person name="Zaballos A."/>
            <person name="Jimenez P."/>
            <person name="Dekumyoy P."/>
            <person name="Varona S."/>
            <person name="Cuesta I."/>
            <person name="Sumanam S."/>
            <person name="Adisakwattana P."/>
            <person name="Gasser R.B."/>
            <person name="Hernandez-Gonzalez A."/>
            <person name="Young N.D."/>
            <person name="Perteguer M.J."/>
        </authorList>
    </citation>
    <scope>NUCLEOTIDE SEQUENCE [LARGE SCALE GENOMIC DNA]</scope>
    <source>
        <strain evidence="7">AL3</strain>
        <tissue evidence="7">Liver</tissue>
    </source>
</reference>
<evidence type="ECO:0000256" key="3">
    <source>
        <dbReference type="ARBA" id="ARBA00023122"/>
    </source>
</evidence>
<dbReference type="Proteomes" id="UP001608902">
    <property type="component" value="Unassembled WGS sequence"/>
</dbReference>
<dbReference type="PANTHER" id="PTHR13780">
    <property type="entry name" value="AMP-ACTIVATED PROTEIN KINASE, GAMMA REGULATORY SUBUNIT"/>
    <property type="match status" value="1"/>
</dbReference>
<evidence type="ECO:0000256" key="4">
    <source>
        <dbReference type="ARBA" id="ARBA00025878"/>
    </source>
</evidence>
<comment type="subunit">
    <text evidence="4">AMPK is a heterotrimer of an alpha catalytic subunit (PRKAA1 or PRKAA2), a beta (PRKAB1 or PRKAB2) and a gamma non-catalytic subunits (PRKAG1, PRKAG2 or PRKAG3). Interacts with FNIP1 and FNIP2.</text>
</comment>
<evidence type="ECO:0000313" key="8">
    <source>
        <dbReference type="Proteomes" id="UP001608902"/>
    </source>
</evidence>
<dbReference type="InterPro" id="IPR046342">
    <property type="entry name" value="CBS_dom_sf"/>
</dbReference>
<gene>
    <name evidence="7" type="ORF">AB6A40_004163</name>
</gene>
<comment type="caution">
    <text evidence="7">The sequence shown here is derived from an EMBL/GenBank/DDBJ whole genome shotgun (WGS) entry which is preliminary data.</text>
</comment>
<sequence length="189" mass="21598">MRLAARTRLYSLCEEMTVHDHVTTEHGDSASLPHSSTNTQIAFNRERQLNYARLLQYNACYEAMPTSSKMVVFDTQLTLKKAFNGLIYQNTRHVLLSDSEKDGAIVGLLSVTDFIRVMLRLYKNLKDLEKKTHESEGMEFSSSLASTTDDGIHTLSEDDIGRLTLKEYRELIQTEGKLNDLVYINADEW</sequence>
<proteinExistence type="inferred from homology"/>
<evidence type="ECO:0000259" key="6">
    <source>
        <dbReference type="PROSITE" id="PS51371"/>
    </source>
</evidence>
<dbReference type="SUPFAM" id="SSF54631">
    <property type="entry name" value="CBS-domain pair"/>
    <property type="match status" value="1"/>
</dbReference>
<comment type="similarity">
    <text evidence="1">Belongs to the 5'-AMP-activated protein kinase gamma subunit family.</text>
</comment>
<accession>A0ABD6EH32</accession>
<dbReference type="AlphaFoldDB" id="A0ABD6EH32"/>
<evidence type="ECO:0000313" key="7">
    <source>
        <dbReference type="EMBL" id="MFH4977454.1"/>
    </source>
</evidence>
<keyword evidence="2" id="KW-0677">Repeat</keyword>
<feature type="domain" description="CBS" evidence="6">
    <location>
        <begin position="64"/>
        <end position="128"/>
    </location>
</feature>
<dbReference type="InterPro" id="IPR000644">
    <property type="entry name" value="CBS_dom"/>
</dbReference>
<organism evidence="7 8">
    <name type="scientific">Gnathostoma spinigerum</name>
    <dbReference type="NCBI Taxonomy" id="75299"/>
    <lineage>
        <taxon>Eukaryota</taxon>
        <taxon>Metazoa</taxon>
        <taxon>Ecdysozoa</taxon>
        <taxon>Nematoda</taxon>
        <taxon>Chromadorea</taxon>
        <taxon>Rhabditida</taxon>
        <taxon>Spirurina</taxon>
        <taxon>Gnathostomatomorpha</taxon>
        <taxon>Gnathostomatoidea</taxon>
        <taxon>Gnathostomatidae</taxon>
        <taxon>Gnathostoma</taxon>
    </lineage>
</organism>
<keyword evidence="8" id="KW-1185">Reference proteome</keyword>
<dbReference type="PANTHER" id="PTHR13780:SF19">
    <property type="entry name" value="CBS DOMAIN-CONTAINING PROTEIN"/>
    <property type="match status" value="1"/>
</dbReference>
<protein>
    <recommendedName>
        <fullName evidence="6">CBS domain-containing protein</fullName>
    </recommendedName>
</protein>
<name>A0ABD6EH32_9BILA</name>
<dbReference type="PROSITE" id="PS51371">
    <property type="entry name" value="CBS"/>
    <property type="match status" value="1"/>
</dbReference>
<evidence type="ECO:0000256" key="2">
    <source>
        <dbReference type="ARBA" id="ARBA00022737"/>
    </source>
</evidence>